<accession>A0A392VD21</accession>
<dbReference type="EMBL" id="LXQA011113798">
    <property type="protein sequence ID" value="MCI85372.1"/>
    <property type="molecule type" value="Genomic_DNA"/>
</dbReference>
<reference evidence="1 2" key="1">
    <citation type="journal article" date="2018" name="Front. Plant Sci.">
        <title>Red Clover (Trifolium pratense) and Zigzag Clover (T. medium) - A Picture of Genomic Similarities and Differences.</title>
        <authorList>
            <person name="Dluhosova J."/>
            <person name="Istvanek J."/>
            <person name="Nedelnik J."/>
            <person name="Repkova J."/>
        </authorList>
    </citation>
    <scope>NUCLEOTIDE SEQUENCE [LARGE SCALE GENOMIC DNA]</scope>
    <source>
        <strain evidence="2">cv. 10/8</strain>
        <tissue evidence="1">Leaf</tissue>
    </source>
</reference>
<dbReference type="AlphaFoldDB" id="A0A392VD21"/>
<protein>
    <submittedName>
        <fullName evidence="1">Uncharacterized protein</fullName>
    </submittedName>
</protein>
<keyword evidence="2" id="KW-1185">Reference proteome</keyword>
<comment type="caution">
    <text evidence="1">The sequence shown here is derived from an EMBL/GenBank/DDBJ whole genome shotgun (WGS) entry which is preliminary data.</text>
</comment>
<name>A0A392VD21_9FABA</name>
<feature type="non-terminal residue" evidence="1">
    <location>
        <position position="1"/>
    </location>
</feature>
<proteinExistence type="predicted"/>
<organism evidence="1 2">
    <name type="scientific">Trifolium medium</name>
    <dbReference type="NCBI Taxonomy" id="97028"/>
    <lineage>
        <taxon>Eukaryota</taxon>
        <taxon>Viridiplantae</taxon>
        <taxon>Streptophyta</taxon>
        <taxon>Embryophyta</taxon>
        <taxon>Tracheophyta</taxon>
        <taxon>Spermatophyta</taxon>
        <taxon>Magnoliopsida</taxon>
        <taxon>eudicotyledons</taxon>
        <taxon>Gunneridae</taxon>
        <taxon>Pentapetalae</taxon>
        <taxon>rosids</taxon>
        <taxon>fabids</taxon>
        <taxon>Fabales</taxon>
        <taxon>Fabaceae</taxon>
        <taxon>Papilionoideae</taxon>
        <taxon>50 kb inversion clade</taxon>
        <taxon>NPAAA clade</taxon>
        <taxon>Hologalegina</taxon>
        <taxon>IRL clade</taxon>
        <taxon>Trifolieae</taxon>
        <taxon>Trifolium</taxon>
    </lineage>
</organism>
<sequence>HHLAGGAIEALASCHHHLAGVRMLAFPMGSRFGFSEPFSGELLSLFVLFR</sequence>
<evidence type="ECO:0000313" key="1">
    <source>
        <dbReference type="EMBL" id="MCI85372.1"/>
    </source>
</evidence>
<dbReference type="Proteomes" id="UP000265520">
    <property type="component" value="Unassembled WGS sequence"/>
</dbReference>
<evidence type="ECO:0000313" key="2">
    <source>
        <dbReference type="Proteomes" id="UP000265520"/>
    </source>
</evidence>